<comment type="subcellular location">
    <subcellularLocation>
        <location evidence="1 7">Cell membrane</location>
        <topology evidence="1 7">Multi-pass membrane protein</topology>
    </subcellularLocation>
</comment>
<keyword evidence="6 7" id="KW-0472">Membrane</keyword>
<keyword evidence="2 7" id="KW-0813">Transport</keyword>
<feature type="domain" description="ABC transmembrane type-1" evidence="8">
    <location>
        <begin position="94"/>
        <end position="285"/>
    </location>
</feature>
<evidence type="ECO:0000313" key="9">
    <source>
        <dbReference type="EMBL" id="GAA1251462.1"/>
    </source>
</evidence>
<accession>A0ABN1WIE5</accession>
<feature type="transmembrane region" description="Helical" evidence="7">
    <location>
        <begin position="262"/>
        <end position="285"/>
    </location>
</feature>
<keyword evidence="5 7" id="KW-1133">Transmembrane helix</keyword>
<evidence type="ECO:0000256" key="4">
    <source>
        <dbReference type="ARBA" id="ARBA00022692"/>
    </source>
</evidence>
<comment type="caution">
    <text evidence="9">The sequence shown here is derived from an EMBL/GenBank/DDBJ whole genome shotgun (WGS) entry which is preliminary data.</text>
</comment>
<dbReference type="PROSITE" id="PS50928">
    <property type="entry name" value="ABC_TM1"/>
    <property type="match status" value="1"/>
</dbReference>
<keyword evidence="10" id="KW-1185">Reference proteome</keyword>
<dbReference type="InterPro" id="IPR035906">
    <property type="entry name" value="MetI-like_sf"/>
</dbReference>
<feature type="transmembrane region" description="Helical" evidence="7">
    <location>
        <begin position="205"/>
        <end position="227"/>
    </location>
</feature>
<evidence type="ECO:0000256" key="1">
    <source>
        <dbReference type="ARBA" id="ARBA00004651"/>
    </source>
</evidence>
<evidence type="ECO:0000259" key="8">
    <source>
        <dbReference type="PROSITE" id="PS50928"/>
    </source>
</evidence>
<feature type="transmembrane region" description="Helical" evidence="7">
    <location>
        <begin position="131"/>
        <end position="153"/>
    </location>
</feature>
<dbReference type="EMBL" id="BAAALF010000095">
    <property type="protein sequence ID" value="GAA1251462.1"/>
    <property type="molecule type" value="Genomic_DNA"/>
</dbReference>
<organism evidence="9 10">
    <name type="scientific">Kitasatospora nipponensis</name>
    <dbReference type="NCBI Taxonomy" id="258049"/>
    <lineage>
        <taxon>Bacteria</taxon>
        <taxon>Bacillati</taxon>
        <taxon>Actinomycetota</taxon>
        <taxon>Actinomycetes</taxon>
        <taxon>Kitasatosporales</taxon>
        <taxon>Streptomycetaceae</taxon>
        <taxon>Kitasatospora</taxon>
    </lineage>
</organism>
<evidence type="ECO:0000256" key="6">
    <source>
        <dbReference type="ARBA" id="ARBA00023136"/>
    </source>
</evidence>
<sequence>MTALAPTRGRPRTALHSAHLAARGRARRRRALIWVAEHTLALTLVALFTGPLVFILLTSVMTDQQSLSSELWPQHWQWSNYAEVFRRAPMLTWLGNTLLYASAATVAMLLSSVPVAYALARFRFRGRNTAFLGVVTMMMLPPQVLVIPMYLFWAHLHLTGTIWPLVLPALFGDAFSIFLLRQFLLTLPQEYLDAARIDGCGELRVLTRVVLPMMRPAIAAVALFQFFSAWNDYYGPLIYTGENPAHWTLAVGLASFKTSQAVAWNLTMAATLIAMAPVIIVFFLAQRAFIEGVTMTGVKG</sequence>
<gene>
    <name evidence="9" type="ORF">GCM10009665_47680</name>
</gene>
<dbReference type="PANTHER" id="PTHR43744">
    <property type="entry name" value="ABC TRANSPORTER PERMEASE PROTEIN MG189-RELATED-RELATED"/>
    <property type="match status" value="1"/>
</dbReference>
<evidence type="ECO:0000256" key="5">
    <source>
        <dbReference type="ARBA" id="ARBA00022989"/>
    </source>
</evidence>
<dbReference type="CDD" id="cd06261">
    <property type="entry name" value="TM_PBP2"/>
    <property type="match status" value="1"/>
</dbReference>
<feature type="transmembrane region" description="Helical" evidence="7">
    <location>
        <begin position="98"/>
        <end position="119"/>
    </location>
</feature>
<protein>
    <submittedName>
        <fullName evidence="9">Carbohydrate ABC transporter permease</fullName>
    </submittedName>
</protein>
<feature type="transmembrane region" description="Helical" evidence="7">
    <location>
        <begin position="31"/>
        <end position="57"/>
    </location>
</feature>
<evidence type="ECO:0000313" key="10">
    <source>
        <dbReference type="Proteomes" id="UP001500037"/>
    </source>
</evidence>
<feature type="transmembrane region" description="Helical" evidence="7">
    <location>
        <begin position="165"/>
        <end position="184"/>
    </location>
</feature>
<reference evidence="9 10" key="1">
    <citation type="journal article" date="2019" name="Int. J. Syst. Evol. Microbiol.">
        <title>The Global Catalogue of Microorganisms (GCM) 10K type strain sequencing project: providing services to taxonomists for standard genome sequencing and annotation.</title>
        <authorList>
            <consortium name="The Broad Institute Genomics Platform"/>
            <consortium name="The Broad Institute Genome Sequencing Center for Infectious Disease"/>
            <person name="Wu L."/>
            <person name="Ma J."/>
        </authorList>
    </citation>
    <scope>NUCLEOTIDE SEQUENCE [LARGE SCALE GENOMIC DNA]</scope>
    <source>
        <strain evidence="9 10">JCM 13004</strain>
    </source>
</reference>
<evidence type="ECO:0000256" key="7">
    <source>
        <dbReference type="RuleBase" id="RU363032"/>
    </source>
</evidence>
<dbReference type="RefSeq" id="WP_344443977.1">
    <property type="nucleotide sequence ID" value="NZ_BAAALF010000095.1"/>
</dbReference>
<comment type="similarity">
    <text evidence="7">Belongs to the binding-protein-dependent transport system permease family.</text>
</comment>
<dbReference type="PANTHER" id="PTHR43744:SF12">
    <property type="entry name" value="ABC TRANSPORTER PERMEASE PROTEIN MG189-RELATED"/>
    <property type="match status" value="1"/>
</dbReference>
<proteinExistence type="inferred from homology"/>
<evidence type="ECO:0000256" key="2">
    <source>
        <dbReference type="ARBA" id="ARBA00022448"/>
    </source>
</evidence>
<dbReference type="InterPro" id="IPR000515">
    <property type="entry name" value="MetI-like"/>
</dbReference>
<keyword evidence="3" id="KW-1003">Cell membrane</keyword>
<dbReference type="Proteomes" id="UP001500037">
    <property type="component" value="Unassembled WGS sequence"/>
</dbReference>
<dbReference type="Gene3D" id="1.10.3720.10">
    <property type="entry name" value="MetI-like"/>
    <property type="match status" value="1"/>
</dbReference>
<keyword evidence="4 7" id="KW-0812">Transmembrane</keyword>
<dbReference type="Pfam" id="PF00528">
    <property type="entry name" value="BPD_transp_1"/>
    <property type="match status" value="1"/>
</dbReference>
<dbReference type="SUPFAM" id="SSF161098">
    <property type="entry name" value="MetI-like"/>
    <property type="match status" value="1"/>
</dbReference>
<evidence type="ECO:0000256" key="3">
    <source>
        <dbReference type="ARBA" id="ARBA00022475"/>
    </source>
</evidence>
<name>A0ABN1WIE5_9ACTN</name>